<evidence type="ECO:0000313" key="11">
    <source>
        <dbReference type="Proteomes" id="UP000010556"/>
    </source>
</evidence>
<organism evidence="10 11">
    <name type="scientific">Myotis davidii</name>
    <name type="common">David's myotis</name>
    <dbReference type="NCBI Taxonomy" id="225400"/>
    <lineage>
        <taxon>Eukaryota</taxon>
        <taxon>Metazoa</taxon>
        <taxon>Chordata</taxon>
        <taxon>Craniata</taxon>
        <taxon>Vertebrata</taxon>
        <taxon>Euteleostomi</taxon>
        <taxon>Mammalia</taxon>
        <taxon>Eutheria</taxon>
        <taxon>Laurasiatheria</taxon>
        <taxon>Chiroptera</taxon>
        <taxon>Yangochiroptera</taxon>
        <taxon>Vespertilionidae</taxon>
        <taxon>Myotis</taxon>
    </lineage>
</organism>
<reference evidence="11" key="1">
    <citation type="journal article" date="2013" name="Science">
        <title>Comparative analysis of bat genomes provides insight into the evolution of flight and immunity.</title>
        <authorList>
            <person name="Zhang G."/>
            <person name="Cowled C."/>
            <person name="Shi Z."/>
            <person name="Huang Z."/>
            <person name="Bishop-Lilly K.A."/>
            <person name="Fang X."/>
            <person name="Wynne J.W."/>
            <person name="Xiong Z."/>
            <person name="Baker M.L."/>
            <person name="Zhao W."/>
            <person name="Tachedjian M."/>
            <person name="Zhu Y."/>
            <person name="Zhou P."/>
            <person name="Jiang X."/>
            <person name="Ng J."/>
            <person name="Yang L."/>
            <person name="Wu L."/>
            <person name="Xiao J."/>
            <person name="Feng Y."/>
            <person name="Chen Y."/>
            <person name="Sun X."/>
            <person name="Zhang Y."/>
            <person name="Marsh G.A."/>
            <person name="Crameri G."/>
            <person name="Broder C.C."/>
            <person name="Frey K.G."/>
            <person name="Wang L.F."/>
            <person name="Wang J."/>
        </authorList>
    </citation>
    <scope>NUCLEOTIDE SEQUENCE [LARGE SCALE GENOMIC DNA]</scope>
</reference>
<protein>
    <recommendedName>
        <fullName evidence="9">Interleukin-17A</fullName>
    </recommendedName>
</protein>
<evidence type="ECO:0000256" key="2">
    <source>
        <dbReference type="ARBA" id="ARBA00007236"/>
    </source>
</evidence>
<keyword evidence="7" id="KW-0325">Glycoprotein</keyword>
<evidence type="ECO:0000256" key="8">
    <source>
        <dbReference type="ARBA" id="ARBA00065872"/>
    </source>
</evidence>
<dbReference type="Pfam" id="PF06083">
    <property type="entry name" value="IL17"/>
    <property type="match status" value="1"/>
</dbReference>
<keyword evidence="6" id="KW-1015">Disulfide bond</keyword>
<dbReference type="GO" id="GO:0010557">
    <property type="term" value="P:positive regulation of macromolecule biosynthetic process"/>
    <property type="evidence" value="ECO:0007669"/>
    <property type="project" value="UniProtKB-ARBA"/>
</dbReference>
<dbReference type="InterPro" id="IPR010345">
    <property type="entry name" value="IL-17_fam"/>
</dbReference>
<evidence type="ECO:0000313" key="10">
    <source>
        <dbReference type="EMBL" id="ELK28745.1"/>
    </source>
</evidence>
<gene>
    <name evidence="10" type="ORF">MDA_GLEAN10014959</name>
</gene>
<dbReference type="eggNOG" id="ENOG502S5A0">
    <property type="taxonomic scope" value="Eukaryota"/>
</dbReference>
<dbReference type="Gene3D" id="2.10.90.10">
    <property type="entry name" value="Cystine-knot cytokines"/>
    <property type="match status" value="1"/>
</dbReference>
<evidence type="ECO:0000256" key="6">
    <source>
        <dbReference type="ARBA" id="ARBA00023157"/>
    </source>
</evidence>
<evidence type="ECO:0000256" key="7">
    <source>
        <dbReference type="ARBA" id="ARBA00023180"/>
    </source>
</evidence>
<dbReference type="InterPro" id="IPR020440">
    <property type="entry name" value="IL-17_chr"/>
</dbReference>
<dbReference type="EMBL" id="KB108885">
    <property type="protein sequence ID" value="ELK28745.1"/>
    <property type="molecule type" value="Genomic_DNA"/>
</dbReference>
<name>L5LRU6_MYODS</name>
<proteinExistence type="inferred from homology"/>
<evidence type="ECO:0000256" key="5">
    <source>
        <dbReference type="ARBA" id="ARBA00022729"/>
    </source>
</evidence>
<dbReference type="FunFam" id="2.10.90.10:FF:000038">
    <property type="entry name" value="Interleukin-17A"/>
    <property type="match status" value="1"/>
</dbReference>
<keyword evidence="4" id="KW-0964">Secreted</keyword>
<evidence type="ECO:0000256" key="1">
    <source>
        <dbReference type="ARBA" id="ARBA00004613"/>
    </source>
</evidence>
<sequence>MVEFSPLTSQLNIQTPHIPSGAVFKWLKCWQFMPPGLSPLEFPPWFQSLLLLLSLVAIVKAARVIPRNPECPNTEDKNFPQSVRVNLNILNRNETSRRTSDYYNRSTSPWNLHRNEDPERYPSVIWEAKCRHLFCVNPEGKMDHHLNSVPIKQEILVLRREPRRCSHSFRLEKIFVTVGCTCVTPIVNHVA</sequence>
<comment type="subcellular location">
    <subcellularLocation>
        <location evidence="1">Secreted</location>
    </subcellularLocation>
</comment>
<dbReference type="SUPFAM" id="SSF57501">
    <property type="entry name" value="Cystine-knot cytokines"/>
    <property type="match status" value="1"/>
</dbReference>
<dbReference type="InterPro" id="IPR029034">
    <property type="entry name" value="Cystine-knot_cytokine"/>
</dbReference>
<dbReference type="AlphaFoldDB" id="L5LRU6"/>
<dbReference type="GO" id="GO:0006954">
    <property type="term" value="P:inflammatory response"/>
    <property type="evidence" value="ECO:0007669"/>
    <property type="project" value="InterPro"/>
</dbReference>
<comment type="similarity">
    <text evidence="2">Belongs to the IL-17 family.</text>
</comment>
<evidence type="ECO:0000256" key="3">
    <source>
        <dbReference type="ARBA" id="ARBA00022514"/>
    </source>
</evidence>
<accession>L5LRU6</accession>
<dbReference type="Proteomes" id="UP000010556">
    <property type="component" value="Unassembled WGS sequence"/>
</dbReference>
<dbReference type="PRINTS" id="PR01932">
    <property type="entry name" value="INTRLEUKIN17"/>
</dbReference>
<keyword evidence="11" id="KW-1185">Reference proteome</keyword>
<dbReference type="GO" id="GO:0010468">
    <property type="term" value="P:regulation of gene expression"/>
    <property type="evidence" value="ECO:0007669"/>
    <property type="project" value="UniProtKB-ARBA"/>
</dbReference>
<dbReference type="GO" id="GO:0080090">
    <property type="term" value="P:regulation of primary metabolic process"/>
    <property type="evidence" value="ECO:0007669"/>
    <property type="project" value="UniProtKB-ARBA"/>
</dbReference>
<dbReference type="GO" id="GO:0005615">
    <property type="term" value="C:extracellular space"/>
    <property type="evidence" value="ECO:0007669"/>
    <property type="project" value="UniProtKB-KW"/>
</dbReference>
<keyword evidence="3" id="KW-0202">Cytokine</keyword>
<keyword evidence="5" id="KW-0732">Signal</keyword>
<evidence type="ECO:0000256" key="9">
    <source>
        <dbReference type="ARBA" id="ARBA00072455"/>
    </source>
</evidence>
<comment type="subunit">
    <text evidence="8">Homodimer. Forms complexes with IL17RA and IL17RC receptors with 2:1 binding stoichiometry: two receptor chains for one interleukin molecule. IL17A homodimer preferentially drives the formation of IL17RA-IL17RC heterodimeric receptor complex. IL17A homodimer adopts an asymmetrical ternary structure with one IL17RA molecule, allowing for high affinity interactions of one IL17A monomer with one IL17RA molecule (via D1 and D2 domains), while disfavoring binding of a second IL17RA molecule on the other IL17A monomer. Heterodimer with IL17F. IL17A-IL17F forms complexes with IL17RA-IL17RC, but with lower affinity when compared to IL17A homodimer. IL17RA and IL17RC chains cannot distinguish between IL17A and IL17F molecules, potentially enabling the formation of topologically distinct complexes.</text>
</comment>
<evidence type="ECO:0000256" key="4">
    <source>
        <dbReference type="ARBA" id="ARBA00022525"/>
    </source>
</evidence>
<dbReference type="GO" id="GO:0005125">
    <property type="term" value="F:cytokine activity"/>
    <property type="evidence" value="ECO:0007669"/>
    <property type="project" value="UniProtKB-KW"/>
</dbReference>